<dbReference type="Proteomes" id="UP000000759">
    <property type="component" value="Chromosome 20"/>
</dbReference>
<dbReference type="PRINTS" id="PR00633">
    <property type="entry name" value="RCCNDNSATION"/>
</dbReference>
<keyword evidence="4" id="KW-1185">Reference proteome</keyword>
<sequence>MTQITQVSCGANHTAALRANGAVLTWGSNENGQLDQDGRRALQLPSPISALEELPLVAVSAGKRHAVVITAHGSAFSWG</sequence>
<dbReference type="RefSeq" id="XP_002183552.1">
    <property type="nucleotide sequence ID" value="XM_002183516.1"/>
</dbReference>
<name>B7G8Z5_PHATC</name>
<dbReference type="PaxDb" id="2850-Phatr15577"/>
<proteinExistence type="predicted"/>
<evidence type="ECO:0000313" key="3">
    <source>
        <dbReference type="EMBL" id="EEC44734.1"/>
    </source>
</evidence>
<feature type="repeat" description="RCC1" evidence="2">
    <location>
        <begin position="21"/>
        <end position="72"/>
    </location>
</feature>
<reference evidence="3 4" key="1">
    <citation type="journal article" date="2008" name="Nature">
        <title>The Phaeodactylum genome reveals the evolutionary history of diatom genomes.</title>
        <authorList>
            <person name="Bowler C."/>
            <person name="Allen A.E."/>
            <person name="Badger J.H."/>
            <person name="Grimwood J."/>
            <person name="Jabbari K."/>
            <person name="Kuo A."/>
            <person name="Maheswari U."/>
            <person name="Martens C."/>
            <person name="Maumus F."/>
            <person name="Otillar R.P."/>
            <person name="Rayko E."/>
            <person name="Salamov A."/>
            <person name="Vandepoele K."/>
            <person name="Beszteri B."/>
            <person name="Gruber A."/>
            <person name="Heijde M."/>
            <person name="Katinka M."/>
            <person name="Mock T."/>
            <person name="Valentin K."/>
            <person name="Verret F."/>
            <person name="Berges J.A."/>
            <person name="Brownlee C."/>
            <person name="Cadoret J.P."/>
            <person name="Chiovitti A."/>
            <person name="Choi C.J."/>
            <person name="Coesel S."/>
            <person name="De Martino A."/>
            <person name="Detter J.C."/>
            <person name="Durkin C."/>
            <person name="Falciatore A."/>
            <person name="Fournet J."/>
            <person name="Haruta M."/>
            <person name="Huysman M.J."/>
            <person name="Jenkins B.D."/>
            <person name="Jiroutova K."/>
            <person name="Jorgensen R.E."/>
            <person name="Joubert Y."/>
            <person name="Kaplan A."/>
            <person name="Kroger N."/>
            <person name="Kroth P.G."/>
            <person name="La Roche J."/>
            <person name="Lindquist E."/>
            <person name="Lommer M."/>
            <person name="Martin-Jezequel V."/>
            <person name="Lopez P.J."/>
            <person name="Lucas S."/>
            <person name="Mangogna M."/>
            <person name="McGinnis K."/>
            <person name="Medlin L.K."/>
            <person name="Montsant A."/>
            <person name="Oudot-Le Secq M.P."/>
            <person name="Napoli C."/>
            <person name="Obornik M."/>
            <person name="Parker M.S."/>
            <person name="Petit J.L."/>
            <person name="Porcel B.M."/>
            <person name="Poulsen N."/>
            <person name="Robison M."/>
            <person name="Rychlewski L."/>
            <person name="Rynearson T.A."/>
            <person name="Schmutz J."/>
            <person name="Shapiro H."/>
            <person name="Siaut M."/>
            <person name="Stanley M."/>
            <person name="Sussman M.R."/>
            <person name="Taylor A.R."/>
            <person name="Vardi A."/>
            <person name="von Dassow P."/>
            <person name="Vyverman W."/>
            <person name="Willis A."/>
            <person name="Wyrwicz L.S."/>
            <person name="Rokhsar D.S."/>
            <person name="Weissenbach J."/>
            <person name="Armbrust E.V."/>
            <person name="Green B.R."/>
            <person name="Van de Peer Y."/>
            <person name="Grigoriev I.V."/>
        </authorList>
    </citation>
    <scope>NUCLEOTIDE SEQUENCE [LARGE SCALE GENOMIC DNA]</scope>
    <source>
        <strain evidence="3 4">CCAP 1055/1</strain>
    </source>
</reference>
<evidence type="ECO:0000256" key="1">
    <source>
        <dbReference type="ARBA" id="ARBA00022737"/>
    </source>
</evidence>
<keyword evidence="1" id="KW-0677">Repeat</keyword>
<dbReference type="PANTHER" id="PTHR22870:SF408">
    <property type="entry name" value="OS09G0560450 PROTEIN"/>
    <property type="match status" value="1"/>
</dbReference>
<dbReference type="InterPro" id="IPR000408">
    <property type="entry name" value="Reg_chr_condens"/>
</dbReference>
<dbReference type="PROSITE" id="PS00626">
    <property type="entry name" value="RCC1_2"/>
    <property type="match status" value="2"/>
</dbReference>
<dbReference type="PANTHER" id="PTHR22870">
    <property type="entry name" value="REGULATOR OF CHROMOSOME CONDENSATION"/>
    <property type="match status" value="1"/>
</dbReference>
<accession>B7G8Z5</accession>
<reference evidence="4" key="2">
    <citation type="submission" date="2008-08" db="EMBL/GenBank/DDBJ databases">
        <authorList>
            <consortium name="Diatom Consortium"/>
            <person name="Grigoriev I."/>
            <person name="Grimwood J."/>
            <person name="Kuo A."/>
            <person name="Otillar R.P."/>
            <person name="Salamov A."/>
            <person name="Detter J.C."/>
            <person name="Lindquist E."/>
            <person name="Shapiro H."/>
            <person name="Lucas S."/>
            <person name="Glavina del Rio T."/>
            <person name="Pitluck S."/>
            <person name="Rokhsar D."/>
            <person name="Bowler C."/>
        </authorList>
    </citation>
    <scope>GENOME REANNOTATION</scope>
    <source>
        <strain evidence="4">CCAP 1055/1</strain>
    </source>
</reference>
<dbReference type="KEGG" id="pti:PHATRDRAFT_15577"/>
<dbReference type="Gene3D" id="2.130.10.30">
    <property type="entry name" value="Regulator of chromosome condensation 1/beta-lactamase-inhibitor protein II"/>
    <property type="match status" value="1"/>
</dbReference>
<dbReference type="eggNOG" id="KOG0941">
    <property type="taxonomic scope" value="Eukaryota"/>
</dbReference>
<dbReference type="STRING" id="556484.B7G8Z5"/>
<dbReference type="Pfam" id="PF13540">
    <property type="entry name" value="RCC1_2"/>
    <property type="match status" value="2"/>
</dbReference>
<dbReference type="OrthoDB" id="191686at2759"/>
<dbReference type="InParanoid" id="B7G8Z5"/>
<feature type="non-terminal residue" evidence="3">
    <location>
        <position position="79"/>
    </location>
</feature>
<evidence type="ECO:0000256" key="2">
    <source>
        <dbReference type="PROSITE-ProRule" id="PRU00235"/>
    </source>
</evidence>
<dbReference type="PROSITE" id="PS50012">
    <property type="entry name" value="RCC1_3"/>
    <property type="match status" value="1"/>
</dbReference>
<dbReference type="InterPro" id="IPR051210">
    <property type="entry name" value="Ub_ligase/GEF_domain"/>
</dbReference>
<protein>
    <submittedName>
        <fullName evidence="3">Uncharacterized protein</fullName>
    </submittedName>
</protein>
<organism evidence="3 4">
    <name type="scientific">Phaeodactylum tricornutum (strain CCAP 1055/1)</name>
    <dbReference type="NCBI Taxonomy" id="556484"/>
    <lineage>
        <taxon>Eukaryota</taxon>
        <taxon>Sar</taxon>
        <taxon>Stramenopiles</taxon>
        <taxon>Ochrophyta</taxon>
        <taxon>Bacillariophyta</taxon>
        <taxon>Bacillariophyceae</taxon>
        <taxon>Bacillariophycidae</taxon>
        <taxon>Naviculales</taxon>
        <taxon>Phaeodactylaceae</taxon>
        <taxon>Phaeodactylum</taxon>
    </lineage>
</organism>
<evidence type="ECO:0000313" key="4">
    <source>
        <dbReference type="Proteomes" id="UP000000759"/>
    </source>
</evidence>
<dbReference type="AlphaFoldDB" id="B7G8Z5"/>
<gene>
    <name evidence="3" type="ORF">PHATRDRAFT_15577</name>
</gene>
<dbReference type="SUPFAM" id="SSF50985">
    <property type="entry name" value="RCC1/BLIP-II"/>
    <property type="match status" value="1"/>
</dbReference>
<dbReference type="InterPro" id="IPR009091">
    <property type="entry name" value="RCC1/BLIP-II"/>
</dbReference>
<dbReference type="EMBL" id="CM000622">
    <property type="protein sequence ID" value="EEC44734.1"/>
    <property type="molecule type" value="Genomic_DNA"/>
</dbReference>
<dbReference type="GeneID" id="7195233"/>